<evidence type="ECO:0000256" key="1">
    <source>
        <dbReference type="SAM" id="Phobius"/>
    </source>
</evidence>
<keyword evidence="1" id="KW-0812">Transmembrane</keyword>
<name>A0AAV0H7Z1_9ROSI</name>
<sequence>MACLITGLIFVVVRIIAFLCARICCNRDPSTNLYASSFLLTCYAQYFLTGLGLWILRCSSLH</sequence>
<organism evidence="2 3">
    <name type="scientific">Linum tenue</name>
    <dbReference type="NCBI Taxonomy" id="586396"/>
    <lineage>
        <taxon>Eukaryota</taxon>
        <taxon>Viridiplantae</taxon>
        <taxon>Streptophyta</taxon>
        <taxon>Embryophyta</taxon>
        <taxon>Tracheophyta</taxon>
        <taxon>Spermatophyta</taxon>
        <taxon>Magnoliopsida</taxon>
        <taxon>eudicotyledons</taxon>
        <taxon>Gunneridae</taxon>
        <taxon>Pentapetalae</taxon>
        <taxon>rosids</taxon>
        <taxon>fabids</taxon>
        <taxon>Malpighiales</taxon>
        <taxon>Linaceae</taxon>
        <taxon>Linum</taxon>
    </lineage>
</organism>
<evidence type="ECO:0000313" key="3">
    <source>
        <dbReference type="Proteomes" id="UP001154282"/>
    </source>
</evidence>
<dbReference type="AlphaFoldDB" id="A0AAV0H7Z1"/>
<feature type="transmembrane region" description="Helical" evidence="1">
    <location>
        <begin position="37"/>
        <end position="56"/>
    </location>
</feature>
<keyword evidence="1" id="KW-0472">Membrane</keyword>
<keyword evidence="1" id="KW-1133">Transmembrane helix</keyword>
<gene>
    <name evidence="2" type="ORF">LITE_LOCUS3019</name>
</gene>
<proteinExistence type="predicted"/>
<evidence type="ECO:0000313" key="2">
    <source>
        <dbReference type="EMBL" id="CAI0381176.1"/>
    </source>
</evidence>
<dbReference type="Proteomes" id="UP001154282">
    <property type="component" value="Unassembled WGS sequence"/>
</dbReference>
<protein>
    <submittedName>
        <fullName evidence="2">Uncharacterized protein</fullName>
    </submittedName>
</protein>
<keyword evidence="3" id="KW-1185">Reference proteome</keyword>
<dbReference type="EMBL" id="CAMGYJ010000002">
    <property type="protein sequence ID" value="CAI0381176.1"/>
    <property type="molecule type" value="Genomic_DNA"/>
</dbReference>
<comment type="caution">
    <text evidence="2">The sequence shown here is derived from an EMBL/GenBank/DDBJ whole genome shotgun (WGS) entry which is preliminary data.</text>
</comment>
<accession>A0AAV0H7Z1</accession>
<reference evidence="2" key="1">
    <citation type="submission" date="2022-08" db="EMBL/GenBank/DDBJ databases">
        <authorList>
            <person name="Gutierrez-Valencia J."/>
        </authorList>
    </citation>
    <scope>NUCLEOTIDE SEQUENCE</scope>
</reference>